<protein>
    <submittedName>
        <fullName evidence="2">Uncharacterized protein</fullName>
    </submittedName>
</protein>
<reference evidence="2 3" key="1">
    <citation type="journal article" date="2020" name="Genomics">
        <title>Complete, high-quality genomes from long-read metagenomic sequencing of two wolf lichen thalli reveals enigmatic genome architecture.</title>
        <authorList>
            <person name="McKenzie S.K."/>
            <person name="Walston R.F."/>
            <person name="Allen J.L."/>
        </authorList>
    </citation>
    <scope>NUCLEOTIDE SEQUENCE [LARGE SCALE GENOMIC DNA]</scope>
    <source>
        <strain evidence="2">WasteWater2</strain>
    </source>
</reference>
<dbReference type="RefSeq" id="XP_037164520.1">
    <property type="nucleotide sequence ID" value="XM_037308677.1"/>
</dbReference>
<gene>
    <name evidence="2" type="ORF">HO173_006771</name>
</gene>
<accession>A0A8H6FUQ0</accession>
<dbReference type="AlphaFoldDB" id="A0A8H6FUQ0"/>
<proteinExistence type="predicted"/>
<feature type="region of interest" description="Disordered" evidence="1">
    <location>
        <begin position="43"/>
        <end position="75"/>
    </location>
</feature>
<organism evidence="2 3">
    <name type="scientific">Letharia columbiana</name>
    <dbReference type="NCBI Taxonomy" id="112416"/>
    <lineage>
        <taxon>Eukaryota</taxon>
        <taxon>Fungi</taxon>
        <taxon>Dikarya</taxon>
        <taxon>Ascomycota</taxon>
        <taxon>Pezizomycotina</taxon>
        <taxon>Lecanoromycetes</taxon>
        <taxon>OSLEUM clade</taxon>
        <taxon>Lecanoromycetidae</taxon>
        <taxon>Lecanorales</taxon>
        <taxon>Lecanorineae</taxon>
        <taxon>Parmeliaceae</taxon>
        <taxon>Letharia</taxon>
    </lineage>
</organism>
<dbReference type="OrthoDB" id="4789692at2759"/>
<dbReference type="Proteomes" id="UP000578531">
    <property type="component" value="Unassembled WGS sequence"/>
</dbReference>
<evidence type="ECO:0000313" key="3">
    <source>
        <dbReference type="Proteomes" id="UP000578531"/>
    </source>
</evidence>
<name>A0A8H6FUQ0_9LECA</name>
<keyword evidence="3" id="KW-1185">Reference proteome</keyword>
<dbReference type="GeneID" id="59288429"/>
<feature type="compositionally biased region" description="Polar residues" evidence="1">
    <location>
        <begin position="58"/>
        <end position="73"/>
    </location>
</feature>
<feature type="compositionally biased region" description="Basic and acidic residues" evidence="1">
    <location>
        <begin position="486"/>
        <end position="505"/>
    </location>
</feature>
<sequence>MAPFTVIQNEDPFILFISSPTIGTQAQGQYGLRRRRLTLSSSTIQKRGSPGAAISKQLRASQQSGKRTRSPSAQLRAELESAVSGIASAKGHEEALRILFVPYPDVKDIAEETHLAIDASNTSDRFLARYPMYDAENMSMIQQELGKGFASHGMTSTKPYYEIPILHQGVVTMQHLSHSFNRDVTFRSWEWLQAQLKVVTARPKCSSTAKIRYPQPRKTPTHPRKAQQHALFSDSNIPCIIFLHWTVDPGPSTAEINAIYATIATIQSSRPGQLFRAFPSHSELTRETSKIPDIQALDAIASLSPPNYTYRPQTCFTHGERAHDMTRCPLRGHRQIIMKRTRSCGGDHVEYIDGDTALPRHRPSPPYRWFAQSYEPSFSLFGEFRVYITASPSPGHPRVLRGREGRVRHTVVTEWVRGHDPGAMYARAATALDFRAPDVRPLGLADLHAFALYIYDRLRSREDWREQFESLEMGVRLDVGVGTEGGKGEKKEEKGKEEEKKGKEKEKKRFFVNEVTRFYGADYFSQHTLGTPQQEVCWAFAEAVDGYFGAEKGGG</sequence>
<evidence type="ECO:0000256" key="1">
    <source>
        <dbReference type="SAM" id="MobiDB-lite"/>
    </source>
</evidence>
<comment type="caution">
    <text evidence="2">The sequence shown here is derived from an EMBL/GenBank/DDBJ whole genome shotgun (WGS) entry which is preliminary data.</text>
</comment>
<feature type="region of interest" description="Disordered" evidence="1">
    <location>
        <begin position="482"/>
        <end position="505"/>
    </location>
</feature>
<evidence type="ECO:0000313" key="2">
    <source>
        <dbReference type="EMBL" id="KAF6235142.1"/>
    </source>
</evidence>
<dbReference type="EMBL" id="JACCJC010000026">
    <property type="protein sequence ID" value="KAF6235142.1"/>
    <property type="molecule type" value="Genomic_DNA"/>
</dbReference>